<evidence type="ECO:0000313" key="4">
    <source>
        <dbReference type="Proteomes" id="UP000602050"/>
    </source>
</evidence>
<dbReference type="Proteomes" id="UP000602050">
    <property type="component" value="Unassembled WGS sequence"/>
</dbReference>
<keyword evidence="1" id="KW-1133">Transmembrane helix</keyword>
<feature type="transmembrane region" description="Helical" evidence="1">
    <location>
        <begin position="120"/>
        <end position="137"/>
    </location>
</feature>
<protein>
    <submittedName>
        <fullName evidence="3">C4-dicarboxylate ABC transporter</fullName>
    </submittedName>
</protein>
<feature type="transmembrane region" description="Helical" evidence="1">
    <location>
        <begin position="537"/>
        <end position="557"/>
    </location>
</feature>
<feature type="transmembrane region" description="Helical" evidence="1">
    <location>
        <begin position="60"/>
        <end position="77"/>
    </location>
</feature>
<reference evidence="3" key="1">
    <citation type="journal article" date="2014" name="Int. J. Syst. Evol. Microbiol.">
        <title>Complete genome sequence of Corynebacterium casei LMG S-19264T (=DSM 44701T), isolated from a smear-ripened cheese.</title>
        <authorList>
            <consortium name="US DOE Joint Genome Institute (JGI-PGF)"/>
            <person name="Walter F."/>
            <person name="Albersmeier A."/>
            <person name="Kalinowski J."/>
            <person name="Ruckert C."/>
        </authorList>
    </citation>
    <scope>NUCLEOTIDE SEQUENCE</scope>
    <source>
        <strain evidence="3">CGMCC 1.12360</strain>
    </source>
</reference>
<dbReference type="PANTHER" id="PTHR43849">
    <property type="entry name" value="BLL3936 PROTEIN"/>
    <property type="match status" value="1"/>
</dbReference>
<feature type="transmembrane region" description="Helical" evidence="1">
    <location>
        <begin position="278"/>
        <end position="303"/>
    </location>
</feature>
<dbReference type="InterPro" id="IPR011853">
    <property type="entry name" value="TRAP_DctM-Dct_fused"/>
</dbReference>
<dbReference type="PANTHER" id="PTHR43849:SF2">
    <property type="entry name" value="BLL3936 PROTEIN"/>
    <property type="match status" value="1"/>
</dbReference>
<comment type="caution">
    <text evidence="3">The sequence shown here is derived from an EMBL/GenBank/DDBJ whole genome shotgun (WGS) entry which is preliminary data.</text>
</comment>
<evidence type="ECO:0000259" key="2">
    <source>
        <dbReference type="Pfam" id="PF06808"/>
    </source>
</evidence>
<feature type="transmembrane region" description="Helical" evidence="1">
    <location>
        <begin position="185"/>
        <end position="212"/>
    </location>
</feature>
<dbReference type="AlphaFoldDB" id="A0A8J3EIX6"/>
<organism evidence="3 4">
    <name type="scientific">Compostibacillus humi</name>
    <dbReference type="NCBI Taxonomy" id="1245525"/>
    <lineage>
        <taxon>Bacteria</taxon>
        <taxon>Bacillati</taxon>
        <taxon>Bacillota</taxon>
        <taxon>Bacilli</taxon>
        <taxon>Bacillales</taxon>
        <taxon>Bacillaceae</taxon>
        <taxon>Compostibacillus</taxon>
    </lineage>
</organism>
<evidence type="ECO:0000313" key="3">
    <source>
        <dbReference type="EMBL" id="GGH69835.1"/>
    </source>
</evidence>
<sequence length="653" mass="69625">MSQLNTSANTEELLKQYDSEARTREYIGIMAKVVTAVALIWALFQIYVNSFGVLEAIKMRAWHLGFLLILTFLLYPANKKKMKARKLPTVWDITCILLTLYSVGYLLITYDTFARDRAGFHVEMDYLVGAIGLFVVFEASRRIAGYTLTIIAAVFLAYNFLGPYIPGMLGHAGYSYERVTDIMWWGSQGLFGITLGVSATYIFMFVLFGAFLKNSGFTDFINDIALALAGWTAGGPAKVSVIGSGFMGMVNGSAVANVVTTGAVTIPLMKKTGYSSRFAAAVEAVASTGGQIAPPVMGAAAFIMAEFIGVPYTKIILAAIIPALVYYIALFMVVHFEAKKIGLKGISKENIPNVVQVLKEGGHLTIPIIVLLGLLFTGVTPLYAATFSLLATVVASWFRKSTRMGLKQIVDSMVEGSLSAIAVGVACAIVGVVVGTVSLTSVGLTLGNNILQLSGGSLVFAAILTMFISIVLGMGIPATAAYIIVATISAPLLVQLGAPPLAAHLFAFFYASLSNITPPVALAAYAAAGLSGANPNAVGFLATKLGLTGFIIPYFFLFNPVLLFDGESYVHSFIALITASIGVVALAGGLQGWVLNKTNWIQRIMLFATAFLMIDPNIVLSIIGFVVFLAVIIWQKFSSAEKQEDLSKTEASG</sequence>
<feature type="transmembrane region" description="Helical" evidence="1">
    <location>
        <begin position="479"/>
        <end position="498"/>
    </location>
</feature>
<feature type="transmembrane region" description="Helical" evidence="1">
    <location>
        <begin position="504"/>
        <end position="525"/>
    </location>
</feature>
<dbReference type="NCBIfam" id="TIGR02123">
    <property type="entry name" value="TRAP_fused"/>
    <property type="match status" value="1"/>
</dbReference>
<evidence type="ECO:0000256" key="1">
    <source>
        <dbReference type="SAM" id="Phobius"/>
    </source>
</evidence>
<feature type="transmembrane region" description="Helical" evidence="1">
    <location>
        <begin position="315"/>
        <end position="336"/>
    </location>
</feature>
<keyword evidence="1" id="KW-0472">Membrane</keyword>
<accession>A0A8J3EIX6</accession>
<dbReference type="InterPro" id="IPR010656">
    <property type="entry name" value="DctM"/>
</dbReference>
<keyword evidence="4" id="KW-1185">Reference proteome</keyword>
<gene>
    <name evidence="3" type="ORF">GCM10010978_04170</name>
</gene>
<feature type="transmembrane region" description="Helical" evidence="1">
    <location>
        <begin position="89"/>
        <end position="108"/>
    </location>
</feature>
<dbReference type="RefSeq" id="WP_188390720.1">
    <property type="nucleotide sequence ID" value="NZ_BMEV01000005.1"/>
</dbReference>
<name>A0A8J3EIX6_9BACI</name>
<feature type="transmembrane region" description="Helical" evidence="1">
    <location>
        <begin position="144"/>
        <end position="165"/>
    </location>
</feature>
<feature type="domain" description="TRAP C4-dicarboxylate transport system permease DctM subunit" evidence="2">
    <location>
        <begin position="131"/>
        <end position="563"/>
    </location>
</feature>
<feature type="transmembrane region" description="Helical" evidence="1">
    <location>
        <begin position="357"/>
        <end position="376"/>
    </location>
</feature>
<feature type="transmembrane region" description="Helical" evidence="1">
    <location>
        <begin position="569"/>
        <end position="594"/>
    </location>
</feature>
<feature type="transmembrane region" description="Helical" evidence="1">
    <location>
        <begin position="26"/>
        <end position="48"/>
    </location>
</feature>
<feature type="transmembrane region" description="Helical" evidence="1">
    <location>
        <begin position="450"/>
        <end position="472"/>
    </location>
</feature>
<dbReference type="Pfam" id="PF06808">
    <property type="entry name" value="DctM"/>
    <property type="match status" value="1"/>
</dbReference>
<feature type="transmembrane region" description="Helical" evidence="1">
    <location>
        <begin position="418"/>
        <end position="444"/>
    </location>
</feature>
<proteinExistence type="predicted"/>
<reference evidence="3" key="2">
    <citation type="submission" date="2020-09" db="EMBL/GenBank/DDBJ databases">
        <authorList>
            <person name="Sun Q."/>
            <person name="Zhou Y."/>
        </authorList>
    </citation>
    <scope>NUCLEOTIDE SEQUENCE</scope>
    <source>
        <strain evidence="3">CGMCC 1.12360</strain>
    </source>
</reference>
<feature type="transmembrane region" description="Helical" evidence="1">
    <location>
        <begin position="606"/>
        <end position="634"/>
    </location>
</feature>
<keyword evidence="1" id="KW-0812">Transmembrane</keyword>
<dbReference type="EMBL" id="BMEV01000005">
    <property type="protein sequence ID" value="GGH69835.1"/>
    <property type="molecule type" value="Genomic_DNA"/>
</dbReference>